<evidence type="ECO:0000313" key="3">
    <source>
        <dbReference type="Proteomes" id="UP000295131"/>
    </source>
</evidence>
<dbReference type="EMBL" id="SMSI01000001">
    <property type="protein sequence ID" value="TDH38936.1"/>
    <property type="molecule type" value="Genomic_DNA"/>
</dbReference>
<accession>A0A4R5PPF6</accession>
<gene>
    <name evidence="2" type="ORF">E2A64_07550</name>
</gene>
<keyword evidence="3" id="KW-1185">Reference proteome</keyword>
<evidence type="ECO:0000313" key="2">
    <source>
        <dbReference type="EMBL" id="TDH38936.1"/>
    </source>
</evidence>
<evidence type="ECO:0000256" key="1">
    <source>
        <dbReference type="SAM" id="SignalP"/>
    </source>
</evidence>
<feature type="chain" id="PRO_5020651516" evidence="1">
    <location>
        <begin position="24"/>
        <end position="74"/>
    </location>
</feature>
<protein>
    <submittedName>
        <fullName evidence="2">Uncharacterized protein</fullName>
    </submittedName>
</protein>
<dbReference type="AlphaFoldDB" id="A0A4R5PPF6"/>
<name>A0A4R5PPF6_9HYPH</name>
<sequence>MKTVISFACLIMLLAGTCMHLSASDFRVRSGRTIDPATASVNTGISAYPEIRNIKLFPFDWREIASITPPIHSH</sequence>
<keyword evidence="1" id="KW-0732">Signal</keyword>
<reference evidence="2 3" key="1">
    <citation type="journal article" date="2013" name="Int. J. Syst. Evol. Microbiol.">
        <title>Hoeflea suaedae sp. nov., an endophytic bacterium isolated from the root of the halophyte Suaeda maritima.</title>
        <authorList>
            <person name="Chung E.J."/>
            <person name="Park J.A."/>
            <person name="Pramanik P."/>
            <person name="Bibi F."/>
            <person name="Jeon C.O."/>
            <person name="Chung Y.R."/>
        </authorList>
    </citation>
    <scope>NUCLEOTIDE SEQUENCE [LARGE SCALE GENOMIC DNA]</scope>
    <source>
        <strain evidence="2 3">YC6898</strain>
    </source>
</reference>
<dbReference type="Proteomes" id="UP000295131">
    <property type="component" value="Unassembled WGS sequence"/>
</dbReference>
<dbReference type="RefSeq" id="WP_133283770.1">
    <property type="nucleotide sequence ID" value="NZ_SMSI01000001.1"/>
</dbReference>
<organism evidence="2 3">
    <name type="scientific">Pseudohoeflea suaedae</name>
    <dbReference type="NCBI Taxonomy" id="877384"/>
    <lineage>
        <taxon>Bacteria</taxon>
        <taxon>Pseudomonadati</taxon>
        <taxon>Pseudomonadota</taxon>
        <taxon>Alphaproteobacteria</taxon>
        <taxon>Hyphomicrobiales</taxon>
        <taxon>Rhizobiaceae</taxon>
        <taxon>Pseudohoeflea</taxon>
    </lineage>
</organism>
<feature type="signal peptide" evidence="1">
    <location>
        <begin position="1"/>
        <end position="23"/>
    </location>
</feature>
<proteinExistence type="predicted"/>
<comment type="caution">
    <text evidence="2">The sequence shown here is derived from an EMBL/GenBank/DDBJ whole genome shotgun (WGS) entry which is preliminary data.</text>
</comment>